<dbReference type="EMBL" id="SRLO01000360">
    <property type="protein sequence ID" value="TNN59227.1"/>
    <property type="molecule type" value="Genomic_DNA"/>
</dbReference>
<evidence type="ECO:0000313" key="2">
    <source>
        <dbReference type="EMBL" id="TNN59227.1"/>
    </source>
</evidence>
<feature type="region of interest" description="Disordered" evidence="1">
    <location>
        <begin position="21"/>
        <end position="48"/>
    </location>
</feature>
<accession>A0A4Z2H026</accession>
<name>A0A4Z2H026_9TELE</name>
<gene>
    <name evidence="2" type="ORF">EYF80_030512</name>
</gene>
<evidence type="ECO:0000313" key="3">
    <source>
        <dbReference type="Proteomes" id="UP000314294"/>
    </source>
</evidence>
<proteinExistence type="predicted"/>
<comment type="caution">
    <text evidence="2">The sequence shown here is derived from an EMBL/GenBank/DDBJ whole genome shotgun (WGS) entry which is preliminary data.</text>
</comment>
<keyword evidence="3" id="KW-1185">Reference proteome</keyword>
<sequence>MLFTLGRKCANWLQAHIRCSGSSPSLTSWSRRSQRQLPPGVMATSDQRSHRHAACRFLVTSSDPFAV</sequence>
<evidence type="ECO:0000256" key="1">
    <source>
        <dbReference type="SAM" id="MobiDB-lite"/>
    </source>
</evidence>
<protein>
    <submittedName>
        <fullName evidence="2">Uncharacterized protein</fullName>
    </submittedName>
</protein>
<organism evidence="2 3">
    <name type="scientific">Liparis tanakae</name>
    <name type="common">Tanaka's snailfish</name>
    <dbReference type="NCBI Taxonomy" id="230148"/>
    <lineage>
        <taxon>Eukaryota</taxon>
        <taxon>Metazoa</taxon>
        <taxon>Chordata</taxon>
        <taxon>Craniata</taxon>
        <taxon>Vertebrata</taxon>
        <taxon>Euteleostomi</taxon>
        <taxon>Actinopterygii</taxon>
        <taxon>Neopterygii</taxon>
        <taxon>Teleostei</taxon>
        <taxon>Neoteleostei</taxon>
        <taxon>Acanthomorphata</taxon>
        <taxon>Eupercaria</taxon>
        <taxon>Perciformes</taxon>
        <taxon>Cottioidei</taxon>
        <taxon>Cottales</taxon>
        <taxon>Liparidae</taxon>
        <taxon>Liparis</taxon>
    </lineage>
</organism>
<reference evidence="2 3" key="1">
    <citation type="submission" date="2019-03" db="EMBL/GenBank/DDBJ databases">
        <title>First draft genome of Liparis tanakae, snailfish: a comprehensive survey of snailfish specific genes.</title>
        <authorList>
            <person name="Kim W."/>
            <person name="Song I."/>
            <person name="Jeong J.-H."/>
            <person name="Kim D."/>
            <person name="Kim S."/>
            <person name="Ryu S."/>
            <person name="Song J.Y."/>
            <person name="Lee S.K."/>
        </authorList>
    </citation>
    <scope>NUCLEOTIDE SEQUENCE [LARGE SCALE GENOMIC DNA]</scope>
    <source>
        <tissue evidence="2">Muscle</tissue>
    </source>
</reference>
<dbReference type="Proteomes" id="UP000314294">
    <property type="component" value="Unassembled WGS sequence"/>
</dbReference>
<dbReference type="AlphaFoldDB" id="A0A4Z2H026"/>
<feature type="compositionally biased region" description="Low complexity" evidence="1">
    <location>
        <begin position="21"/>
        <end position="31"/>
    </location>
</feature>